<dbReference type="AlphaFoldDB" id="A0A1M4YRX1"/>
<keyword evidence="3" id="KW-1185">Reference proteome</keyword>
<evidence type="ECO:0000256" key="1">
    <source>
        <dbReference type="SAM" id="Phobius"/>
    </source>
</evidence>
<name>A0A1M4YRX1_9FLAO</name>
<gene>
    <name evidence="2" type="ORF">SAMN03080594_102548</name>
</gene>
<organism evidence="2 3">
    <name type="scientific">Arenibacter palladensis</name>
    <dbReference type="NCBI Taxonomy" id="237373"/>
    <lineage>
        <taxon>Bacteria</taxon>
        <taxon>Pseudomonadati</taxon>
        <taxon>Bacteroidota</taxon>
        <taxon>Flavobacteriia</taxon>
        <taxon>Flavobacteriales</taxon>
        <taxon>Flavobacteriaceae</taxon>
        <taxon>Arenibacter</taxon>
    </lineage>
</organism>
<dbReference type="Proteomes" id="UP000184406">
    <property type="component" value="Unassembled WGS sequence"/>
</dbReference>
<evidence type="ECO:0000313" key="2">
    <source>
        <dbReference type="EMBL" id="SHF08461.1"/>
    </source>
</evidence>
<sequence>MENSVKRTTPLINIVLTVISLVSLIILGFYSMYGNTFIFNKLGSYVFPLLTMIHFVYLYVLWFKITEREYPDMIMKNIEYVMYGILLAYGYNIYETILILWSQNEFQDHVIPSSFLPMGILITSLQTLLVLLTVWSFVMRKRMVGKYDFDYLNNHIDAWE</sequence>
<feature type="transmembrane region" description="Helical" evidence="1">
    <location>
        <begin position="45"/>
        <end position="65"/>
    </location>
</feature>
<dbReference type="OrthoDB" id="1436004at2"/>
<keyword evidence="1" id="KW-0472">Membrane</keyword>
<evidence type="ECO:0000313" key="3">
    <source>
        <dbReference type="Proteomes" id="UP000184406"/>
    </source>
</evidence>
<reference evidence="3" key="1">
    <citation type="submission" date="2016-11" db="EMBL/GenBank/DDBJ databases">
        <authorList>
            <person name="Varghese N."/>
            <person name="Submissions S."/>
        </authorList>
    </citation>
    <scope>NUCLEOTIDE SEQUENCE [LARGE SCALE GENOMIC DNA]</scope>
    <source>
        <strain evidence="3">DSM 17539</strain>
    </source>
</reference>
<keyword evidence="1" id="KW-1133">Transmembrane helix</keyword>
<protein>
    <submittedName>
        <fullName evidence="2">Uncharacterized protein</fullName>
    </submittedName>
</protein>
<dbReference type="EMBL" id="FQUX01000002">
    <property type="protein sequence ID" value="SHF08461.1"/>
    <property type="molecule type" value="Genomic_DNA"/>
</dbReference>
<feature type="transmembrane region" description="Helical" evidence="1">
    <location>
        <begin position="114"/>
        <end position="138"/>
    </location>
</feature>
<dbReference type="RefSeq" id="WP_072861365.1">
    <property type="nucleotide sequence ID" value="NZ_FQUX01000002.1"/>
</dbReference>
<accession>A0A1M4YRX1</accession>
<keyword evidence="1" id="KW-0812">Transmembrane</keyword>
<feature type="transmembrane region" description="Helical" evidence="1">
    <location>
        <begin position="12"/>
        <end position="33"/>
    </location>
</feature>
<proteinExistence type="predicted"/>
<feature type="transmembrane region" description="Helical" evidence="1">
    <location>
        <begin position="77"/>
        <end position="94"/>
    </location>
</feature>